<dbReference type="InterPro" id="IPR018120">
    <property type="entry name" value="Glyco_hydro_1_AS"/>
</dbReference>
<feature type="binding site" evidence="10">
    <location>
        <position position="297"/>
    </location>
    <ligand>
        <name>substrate</name>
    </ligand>
</feature>
<feature type="binding site" evidence="10">
    <location>
        <position position="423"/>
    </location>
    <ligand>
        <name>substrate</name>
    </ligand>
</feature>
<evidence type="ECO:0000256" key="3">
    <source>
        <dbReference type="ARBA" id="ARBA00012744"/>
    </source>
</evidence>
<dbReference type="RefSeq" id="WP_143783105.1">
    <property type="nucleotide sequence ID" value="NZ_CP041616.1"/>
</dbReference>
<feature type="active site" description="Proton donor" evidence="9">
    <location>
        <position position="166"/>
    </location>
</feature>
<dbReference type="GO" id="GO:0008422">
    <property type="term" value="F:beta-glucosidase activity"/>
    <property type="evidence" value="ECO:0007669"/>
    <property type="project" value="UniProtKB-EC"/>
</dbReference>
<reference evidence="13 14" key="1">
    <citation type="submission" date="2019-07" db="EMBL/GenBank/DDBJ databases">
        <title>complete genome sequencing of Ornithinimicrobium sp. H23M54.</title>
        <authorList>
            <person name="Bae J.-W."/>
            <person name="Lee S.-Y."/>
        </authorList>
    </citation>
    <scope>NUCLEOTIDE SEQUENCE [LARGE SCALE GENOMIC DNA]</scope>
    <source>
        <strain evidence="13 14">H23M54</strain>
    </source>
</reference>
<evidence type="ECO:0000256" key="8">
    <source>
        <dbReference type="ARBA" id="ARBA00023326"/>
    </source>
</evidence>
<evidence type="ECO:0000256" key="6">
    <source>
        <dbReference type="ARBA" id="ARBA00023277"/>
    </source>
</evidence>
<keyword evidence="14" id="KW-1185">Reference proteome</keyword>
<evidence type="ECO:0000256" key="5">
    <source>
        <dbReference type="ARBA" id="ARBA00023001"/>
    </source>
</evidence>
<dbReference type="PANTHER" id="PTHR10353:SF36">
    <property type="entry name" value="LP05116P"/>
    <property type="match status" value="1"/>
</dbReference>
<evidence type="ECO:0000313" key="14">
    <source>
        <dbReference type="Proteomes" id="UP000315395"/>
    </source>
</evidence>
<evidence type="ECO:0000256" key="2">
    <source>
        <dbReference type="ARBA" id="ARBA00010838"/>
    </source>
</evidence>
<dbReference type="Proteomes" id="UP000315395">
    <property type="component" value="Chromosome"/>
</dbReference>
<sequence length="470" mass="52134">MTTPLTFPTGFLWGSATAAYQVEGAAWEDGRGACIWDTYARTPGMVHEGHNGDVACDHYHRYAEDVALMEKLNLGAYRFSVSMARVMPDGRTVNQAGLDFYRRLTDELLARGVVPWLTLYHWDLPQALQDEGGWPSRDTAYRFAEYAGAVHDALGDRIRFWTTLNEPWCSAFLGYAEGRHAPGVTDPVAALRAAHHLLLGHGLAMHELRARDADLSLGITLNFANITPADPEDAGDRDAARRIDGMSNRYFLDPLFRGAYSPDILEDQRSLWPDDLVVDGDLDLISAPMDVLGVNYYSGSTVRGVLPEEANAAADRARAAGQLTANVGSEHVEYVPQDVPHTGMGWEVRPQGLTELLLRLQQDYTGPAGVQLYVTENGAAYDDVPDDQGFVQDDERLDYVRTHLGAVHDAIEQGAQVQGYFLWSLLDNFEWAYGYDKRFGVVRVDYDTLTRVPKASARWYAAVAGSNRID</sequence>
<comment type="catalytic activity">
    <reaction evidence="1 12">
        <text>Hydrolysis of terminal, non-reducing beta-D-glucosyl residues with release of beta-D-glucose.</text>
        <dbReference type="EC" id="3.2.1.21"/>
    </reaction>
</comment>
<dbReference type="PROSITE" id="PS00653">
    <property type="entry name" value="GLYCOSYL_HYDROL_F1_2"/>
    <property type="match status" value="1"/>
</dbReference>
<proteinExistence type="inferred from homology"/>
<gene>
    <name evidence="13" type="ORF">FNH13_08805</name>
</gene>
<evidence type="ECO:0000256" key="11">
    <source>
        <dbReference type="PROSITE-ProRule" id="PRU10055"/>
    </source>
</evidence>
<feature type="active site" description="Nucleophile" evidence="9 11">
    <location>
        <position position="376"/>
    </location>
</feature>
<keyword evidence="4 12" id="KW-0378">Hydrolase</keyword>
<dbReference type="EMBL" id="CP041616">
    <property type="protein sequence ID" value="QDO88427.1"/>
    <property type="molecule type" value="Genomic_DNA"/>
</dbReference>
<evidence type="ECO:0000256" key="9">
    <source>
        <dbReference type="PIRSR" id="PIRSR617736-1"/>
    </source>
</evidence>
<organism evidence="13 14">
    <name type="scientific">Ornithinimicrobium ciconiae</name>
    <dbReference type="NCBI Taxonomy" id="2594265"/>
    <lineage>
        <taxon>Bacteria</taxon>
        <taxon>Bacillati</taxon>
        <taxon>Actinomycetota</taxon>
        <taxon>Actinomycetes</taxon>
        <taxon>Micrococcales</taxon>
        <taxon>Ornithinimicrobiaceae</taxon>
        <taxon>Ornithinimicrobium</taxon>
    </lineage>
</organism>
<protein>
    <recommendedName>
        <fullName evidence="3 12">Beta-glucosidase</fullName>
        <ecNumber evidence="3 12">3.2.1.21</ecNumber>
    </recommendedName>
</protein>
<dbReference type="InterPro" id="IPR017853">
    <property type="entry name" value="GH"/>
</dbReference>
<evidence type="ECO:0000256" key="1">
    <source>
        <dbReference type="ARBA" id="ARBA00000448"/>
    </source>
</evidence>
<keyword evidence="8" id="KW-0624">Polysaccharide degradation</keyword>
<feature type="binding site" evidence="10">
    <location>
        <position position="165"/>
    </location>
    <ligand>
        <name>substrate</name>
    </ligand>
</feature>
<dbReference type="InterPro" id="IPR033132">
    <property type="entry name" value="GH_1_N_CS"/>
</dbReference>
<keyword evidence="7 12" id="KW-0326">Glycosidase</keyword>
<feature type="binding site" evidence="10">
    <location>
        <position position="121"/>
    </location>
    <ligand>
        <name>substrate</name>
    </ligand>
</feature>
<evidence type="ECO:0000256" key="10">
    <source>
        <dbReference type="PIRSR" id="PIRSR617736-2"/>
    </source>
</evidence>
<dbReference type="InterPro" id="IPR001360">
    <property type="entry name" value="Glyco_hydro_1"/>
</dbReference>
<dbReference type="AlphaFoldDB" id="A0A516GA71"/>
<evidence type="ECO:0000256" key="4">
    <source>
        <dbReference type="ARBA" id="ARBA00022801"/>
    </source>
</evidence>
<dbReference type="PROSITE" id="PS00572">
    <property type="entry name" value="GLYCOSYL_HYDROL_F1_1"/>
    <property type="match status" value="1"/>
</dbReference>
<dbReference type="GO" id="GO:0030245">
    <property type="term" value="P:cellulose catabolic process"/>
    <property type="evidence" value="ECO:0007669"/>
    <property type="project" value="UniProtKB-KW"/>
</dbReference>
<dbReference type="KEGG" id="orz:FNH13_08805"/>
<keyword evidence="5" id="KW-0136">Cellulose degradation</keyword>
<keyword evidence="6" id="KW-0119">Carbohydrate metabolism</keyword>
<dbReference type="PANTHER" id="PTHR10353">
    <property type="entry name" value="GLYCOSYL HYDROLASE"/>
    <property type="match status" value="1"/>
</dbReference>
<feature type="binding site" evidence="10">
    <location>
        <position position="21"/>
    </location>
    <ligand>
        <name>substrate</name>
    </ligand>
</feature>
<dbReference type="Gene3D" id="3.20.20.80">
    <property type="entry name" value="Glycosidases"/>
    <property type="match status" value="1"/>
</dbReference>
<dbReference type="NCBIfam" id="TIGR03356">
    <property type="entry name" value="BGL"/>
    <property type="match status" value="1"/>
</dbReference>
<accession>A0A516GA71</accession>
<dbReference type="EC" id="3.2.1.21" evidence="3 12"/>
<evidence type="ECO:0000256" key="12">
    <source>
        <dbReference type="RuleBase" id="RU361175"/>
    </source>
</evidence>
<dbReference type="Pfam" id="PF00232">
    <property type="entry name" value="Glyco_hydro_1"/>
    <property type="match status" value="1"/>
</dbReference>
<dbReference type="PRINTS" id="PR00131">
    <property type="entry name" value="GLHYDRLASE1"/>
</dbReference>
<comment type="similarity">
    <text evidence="2 12">Belongs to the glycosyl hydrolase 1 family.</text>
</comment>
<feature type="binding site" evidence="10">
    <location>
        <begin position="430"/>
        <end position="431"/>
    </location>
    <ligand>
        <name>substrate</name>
    </ligand>
</feature>
<dbReference type="OrthoDB" id="9765195at2"/>
<dbReference type="GO" id="GO:0005829">
    <property type="term" value="C:cytosol"/>
    <property type="evidence" value="ECO:0007669"/>
    <property type="project" value="TreeGrafter"/>
</dbReference>
<evidence type="ECO:0000256" key="7">
    <source>
        <dbReference type="ARBA" id="ARBA00023295"/>
    </source>
</evidence>
<dbReference type="FunFam" id="3.20.20.80:FF:000004">
    <property type="entry name" value="Beta-glucosidase 6-phospho-beta-glucosidase"/>
    <property type="match status" value="1"/>
</dbReference>
<dbReference type="InterPro" id="IPR017736">
    <property type="entry name" value="Glyco_hydro_1_beta-glucosidase"/>
</dbReference>
<evidence type="ECO:0000313" key="13">
    <source>
        <dbReference type="EMBL" id="QDO88427.1"/>
    </source>
</evidence>
<name>A0A516GA71_9MICO</name>
<dbReference type="SUPFAM" id="SSF51445">
    <property type="entry name" value="(Trans)glycosidases"/>
    <property type="match status" value="1"/>
</dbReference>